<dbReference type="Pfam" id="PF13728">
    <property type="entry name" value="TraF"/>
    <property type="match status" value="1"/>
</dbReference>
<dbReference type="SUPFAM" id="SSF52833">
    <property type="entry name" value="Thioredoxin-like"/>
    <property type="match status" value="1"/>
</dbReference>
<evidence type="ECO:0000313" key="2">
    <source>
        <dbReference type="Proteomes" id="UP001139646"/>
    </source>
</evidence>
<name>A0ABS9X746_9GAMM</name>
<dbReference type="Gene3D" id="3.40.30.10">
    <property type="entry name" value="Glutaredoxin"/>
    <property type="match status" value="1"/>
</dbReference>
<accession>A0ABS9X746</accession>
<dbReference type="InterPro" id="IPR036249">
    <property type="entry name" value="Thioredoxin-like_sf"/>
</dbReference>
<comment type="caution">
    <text evidence="1">The sequence shown here is derived from an EMBL/GenBank/DDBJ whole genome shotgun (WGS) entry which is preliminary data.</text>
</comment>
<evidence type="ECO:0000313" key="1">
    <source>
        <dbReference type="EMBL" id="MCI2286044.1"/>
    </source>
</evidence>
<keyword evidence="2" id="KW-1185">Reference proteome</keyword>
<proteinExistence type="predicted"/>
<protein>
    <submittedName>
        <fullName evidence="1">Conjugal transfer protein TraF</fullName>
    </submittedName>
</protein>
<sequence length="279" mass="31788">MPKNNTVNSEKSEERVTLDVDWLRKNLDGIRDDAINKPTPENLAAYAYAQRLILDLSTRFSSKMMEFMEIETLLDESKRRPTTSMALASFSHETRNALTNIMDKVKENNHVWFFYKTTCSYCMKQIPVLKEFSYRYGVKILAISMDGGTLPGMEDFDVVYDNSGNVTKQFNVTVTPTMFVAQNDGKRFIPLTQGLHTLPEIEKRLLLVSRDAEIITTEEYQRAQSVREVNVFKNSDGEITANKERLENDPGHLADLLRAKLKGVANFGSTPNQPSENQD</sequence>
<dbReference type="EMBL" id="JAKKSL010000007">
    <property type="protein sequence ID" value="MCI2286044.1"/>
    <property type="molecule type" value="Genomic_DNA"/>
</dbReference>
<reference evidence="1" key="1">
    <citation type="submission" date="2022-01" db="EMBL/GenBank/DDBJ databases">
        <title>Colwellia maritima, isolated from seawater.</title>
        <authorList>
            <person name="Kristyanto S."/>
            <person name="Jung J."/>
            <person name="Jeon C.O."/>
        </authorList>
    </citation>
    <scope>NUCLEOTIDE SEQUENCE</scope>
    <source>
        <strain evidence="1">MSW7</strain>
    </source>
</reference>
<dbReference type="RefSeq" id="WP_242289499.1">
    <property type="nucleotide sequence ID" value="NZ_JAKKSL010000007.1"/>
</dbReference>
<gene>
    <name evidence="1" type="primary">traF</name>
    <name evidence="1" type="ORF">L3081_24795</name>
</gene>
<dbReference type="InterPro" id="IPR039555">
    <property type="entry name" value="TraF/TrbB"/>
</dbReference>
<dbReference type="CDD" id="cd02966">
    <property type="entry name" value="TlpA_like_family"/>
    <property type="match status" value="1"/>
</dbReference>
<organism evidence="1 2">
    <name type="scientific">Colwellia maritima</name>
    <dbReference type="NCBI Taxonomy" id="2912588"/>
    <lineage>
        <taxon>Bacteria</taxon>
        <taxon>Pseudomonadati</taxon>
        <taxon>Pseudomonadota</taxon>
        <taxon>Gammaproteobacteria</taxon>
        <taxon>Alteromonadales</taxon>
        <taxon>Colwelliaceae</taxon>
        <taxon>Colwellia</taxon>
    </lineage>
</organism>
<dbReference type="Proteomes" id="UP001139646">
    <property type="component" value="Unassembled WGS sequence"/>
</dbReference>